<dbReference type="InterPro" id="IPR000702">
    <property type="entry name" value="Ribosomal_uL6-like"/>
</dbReference>
<dbReference type="OMA" id="RERHGLC"/>
<name>U4KVZ4_PYROM</name>
<dbReference type="AlphaFoldDB" id="U4KVZ4"/>
<dbReference type="Gene3D" id="3.90.930.12">
    <property type="entry name" value="Ribosomal protein L6, alpha-beta domain"/>
    <property type="match status" value="2"/>
</dbReference>
<evidence type="ECO:0000256" key="2">
    <source>
        <dbReference type="ARBA" id="ARBA00022730"/>
    </source>
</evidence>
<dbReference type="PANTHER" id="PTHR11655:SF14">
    <property type="entry name" value="LARGE RIBOSOMAL SUBUNIT PROTEIN UL6M"/>
    <property type="match status" value="1"/>
</dbReference>
<feature type="domain" description="Large ribosomal subunit protein uL6 alpha-beta" evidence="9">
    <location>
        <begin position="48"/>
        <end position="113"/>
    </location>
</feature>
<dbReference type="OrthoDB" id="540873at2759"/>
<feature type="domain" description="Large ribosomal subunit protein uL6 alpha-beta" evidence="9">
    <location>
        <begin position="121"/>
        <end position="195"/>
    </location>
</feature>
<protein>
    <recommendedName>
        <fullName evidence="7">Large ribosomal subunit protein uL6m</fullName>
    </recommendedName>
</protein>
<reference evidence="10 11" key="1">
    <citation type="journal article" date="2013" name="PLoS Genet.">
        <title>The genome and development-dependent transcriptomes of Pyronema confluens: a window into fungal evolution.</title>
        <authorList>
            <person name="Traeger S."/>
            <person name="Altegoer F."/>
            <person name="Freitag M."/>
            <person name="Gabaldon T."/>
            <person name="Kempken F."/>
            <person name="Kumar A."/>
            <person name="Marcet-Houben M."/>
            <person name="Poggeler S."/>
            <person name="Stajich J.E."/>
            <person name="Nowrousian M."/>
        </authorList>
    </citation>
    <scope>NUCLEOTIDE SEQUENCE [LARGE SCALE GENOMIC DNA]</scope>
    <source>
        <strain evidence="11">CBS 100304</strain>
        <tissue evidence="10">Vegetative mycelium</tissue>
    </source>
</reference>
<dbReference type="InterPro" id="IPR036789">
    <property type="entry name" value="Ribosomal_uL6-like_a/b-dom_sf"/>
</dbReference>
<dbReference type="InterPro" id="IPR019906">
    <property type="entry name" value="Ribosomal_uL6_bac-type"/>
</dbReference>
<evidence type="ECO:0000256" key="3">
    <source>
        <dbReference type="ARBA" id="ARBA00022884"/>
    </source>
</evidence>
<keyword evidence="3" id="KW-0694">RNA-binding</keyword>
<keyword evidence="5 8" id="KW-0687">Ribonucleoprotein</keyword>
<sequence length="210" mass="23099">MFRLAIQARGFSSTTAVGSKIGRAPITLPPSVTVTKIAAPPSVGRKQNQATIHIKGPLGELTLPYPQFLTVDIDETARKLTVTPDDADVREQREMWGSTRARLQNHVTGVSEGHVAILRLVGVGYRASIEDGGKIVNLKVQYAHPVELPVPQGVKASTPQPTRILLEGPDKEVVKQFAADIRKWREPEPYKGKGIFVNNETIKLKQRKIK</sequence>
<evidence type="ECO:0000256" key="1">
    <source>
        <dbReference type="ARBA" id="ARBA00009356"/>
    </source>
</evidence>
<evidence type="ECO:0000256" key="4">
    <source>
        <dbReference type="ARBA" id="ARBA00022980"/>
    </source>
</evidence>
<dbReference type="Proteomes" id="UP000018144">
    <property type="component" value="Unassembled WGS sequence"/>
</dbReference>
<evidence type="ECO:0000256" key="7">
    <source>
        <dbReference type="ARBA" id="ARBA00069416"/>
    </source>
</evidence>
<gene>
    <name evidence="10" type="ORF">PCON_04778</name>
</gene>
<dbReference type="PROSITE" id="PS00525">
    <property type="entry name" value="RIBOSOMAL_L6_1"/>
    <property type="match status" value="1"/>
</dbReference>
<evidence type="ECO:0000313" key="11">
    <source>
        <dbReference type="Proteomes" id="UP000018144"/>
    </source>
</evidence>
<comment type="function">
    <text evidence="6">Component of the mitochondrial ribosome (mitoribosome), a dedicated translation machinery responsible for the synthesis of mitochondrial genome-encoded proteins, including at least some of the essential transmembrane subunits of the mitochondrial respiratory chain. The mitoribosomes are attached to the mitochondrial inner membrane and translation products are cotranslationally integrated into the membrane.</text>
</comment>
<comment type="similarity">
    <text evidence="1 8">Belongs to the universal ribosomal protein uL6 family.</text>
</comment>
<dbReference type="PANTHER" id="PTHR11655">
    <property type="entry name" value="60S/50S RIBOSOMAL PROTEIN L6/L9"/>
    <property type="match status" value="1"/>
</dbReference>
<proteinExistence type="inferred from homology"/>
<evidence type="ECO:0000259" key="9">
    <source>
        <dbReference type="Pfam" id="PF00347"/>
    </source>
</evidence>
<keyword evidence="2" id="KW-0699">rRNA-binding</keyword>
<dbReference type="Pfam" id="PF00347">
    <property type="entry name" value="Ribosomal_L6"/>
    <property type="match status" value="2"/>
</dbReference>
<dbReference type="SUPFAM" id="SSF56053">
    <property type="entry name" value="Ribosomal protein L6"/>
    <property type="match status" value="2"/>
</dbReference>
<dbReference type="PRINTS" id="PR00059">
    <property type="entry name" value="RIBOSOMALL6"/>
</dbReference>
<keyword evidence="4 8" id="KW-0689">Ribosomal protein</keyword>
<dbReference type="InterPro" id="IPR020040">
    <property type="entry name" value="Ribosomal_uL6_a/b-dom"/>
</dbReference>
<evidence type="ECO:0000256" key="5">
    <source>
        <dbReference type="ARBA" id="ARBA00023274"/>
    </source>
</evidence>
<dbReference type="GO" id="GO:0005762">
    <property type="term" value="C:mitochondrial large ribosomal subunit"/>
    <property type="evidence" value="ECO:0007669"/>
    <property type="project" value="TreeGrafter"/>
</dbReference>
<dbReference type="STRING" id="1076935.U4KVZ4"/>
<accession>U4KVZ4</accession>
<dbReference type="GO" id="GO:0006412">
    <property type="term" value="P:translation"/>
    <property type="evidence" value="ECO:0007669"/>
    <property type="project" value="InterPro"/>
</dbReference>
<keyword evidence="11" id="KW-1185">Reference proteome</keyword>
<evidence type="ECO:0000313" key="10">
    <source>
        <dbReference type="EMBL" id="CCX05191.1"/>
    </source>
</evidence>
<dbReference type="InterPro" id="IPR002358">
    <property type="entry name" value="Ribosomal_uL6_CS"/>
</dbReference>
<dbReference type="eggNOG" id="KOG3254">
    <property type="taxonomic scope" value="Eukaryota"/>
</dbReference>
<dbReference type="PIRSF" id="PIRSF002162">
    <property type="entry name" value="Ribosomal_L6"/>
    <property type="match status" value="1"/>
</dbReference>
<evidence type="ECO:0000256" key="6">
    <source>
        <dbReference type="ARBA" id="ARBA00037226"/>
    </source>
</evidence>
<organism evidence="10 11">
    <name type="scientific">Pyronema omphalodes (strain CBS 100304)</name>
    <name type="common">Pyronema confluens</name>
    <dbReference type="NCBI Taxonomy" id="1076935"/>
    <lineage>
        <taxon>Eukaryota</taxon>
        <taxon>Fungi</taxon>
        <taxon>Dikarya</taxon>
        <taxon>Ascomycota</taxon>
        <taxon>Pezizomycotina</taxon>
        <taxon>Pezizomycetes</taxon>
        <taxon>Pezizales</taxon>
        <taxon>Pyronemataceae</taxon>
        <taxon>Pyronema</taxon>
    </lineage>
</organism>
<dbReference type="GO" id="GO:0019843">
    <property type="term" value="F:rRNA binding"/>
    <property type="evidence" value="ECO:0007669"/>
    <property type="project" value="UniProtKB-KW"/>
</dbReference>
<dbReference type="FunFam" id="3.90.930.12:FF:000006">
    <property type="entry name" value="50S ribosomal protein L6"/>
    <property type="match status" value="1"/>
</dbReference>
<dbReference type="EMBL" id="HF935235">
    <property type="protein sequence ID" value="CCX05191.1"/>
    <property type="molecule type" value="Genomic_DNA"/>
</dbReference>
<evidence type="ECO:0000256" key="8">
    <source>
        <dbReference type="RuleBase" id="RU003869"/>
    </source>
</evidence>
<dbReference type="GO" id="GO:0003735">
    <property type="term" value="F:structural constituent of ribosome"/>
    <property type="evidence" value="ECO:0007669"/>
    <property type="project" value="InterPro"/>
</dbReference>